<evidence type="ECO:0008006" key="8">
    <source>
        <dbReference type="Google" id="ProtNLM"/>
    </source>
</evidence>
<dbReference type="EMBL" id="JABMIG020000308">
    <property type="protein sequence ID" value="KAL3781702.1"/>
    <property type="molecule type" value="Genomic_DNA"/>
</dbReference>
<dbReference type="PANTHER" id="PTHR10231">
    <property type="entry name" value="NUCLEOTIDE-SUGAR TRANSMEMBRANE TRANSPORTER"/>
    <property type="match status" value="1"/>
</dbReference>
<gene>
    <name evidence="6" type="ORF">HJC23_009920</name>
</gene>
<comment type="subcellular location">
    <subcellularLocation>
        <location evidence="1">Membrane</location>
        <topology evidence="1">Multi-pass membrane protein</topology>
    </subcellularLocation>
</comment>
<protein>
    <recommendedName>
        <fullName evidence="8">Nucleotide-sugar transporter</fullName>
    </recommendedName>
</protein>
<feature type="transmembrane region" description="Helical" evidence="5">
    <location>
        <begin position="315"/>
        <end position="335"/>
    </location>
</feature>
<dbReference type="AlphaFoldDB" id="A0ABD3P271"/>
<feature type="transmembrane region" description="Helical" evidence="5">
    <location>
        <begin position="244"/>
        <end position="266"/>
    </location>
</feature>
<name>A0ABD3P271_9STRA</name>
<feature type="transmembrane region" description="Helical" evidence="5">
    <location>
        <begin position="203"/>
        <end position="223"/>
    </location>
</feature>
<dbReference type="Proteomes" id="UP001516023">
    <property type="component" value="Unassembled WGS sequence"/>
</dbReference>
<evidence type="ECO:0000256" key="1">
    <source>
        <dbReference type="ARBA" id="ARBA00004141"/>
    </source>
</evidence>
<evidence type="ECO:0000256" key="2">
    <source>
        <dbReference type="ARBA" id="ARBA00022692"/>
    </source>
</evidence>
<reference evidence="6 7" key="1">
    <citation type="journal article" date="2020" name="G3 (Bethesda)">
        <title>Improved Reference Genome for Cyclotella cryptica CCMP332, a Model for Cell Wall Morphogenesis, Salinity Adaptation, and Lipid Production in Diatoms (Bacillariophyta).</title>
        <authorList>
            <person name="Roberts W.R."/>
            <person name="Downey K.M."/>
            <person name="Ruck E.C."/>
            <person name="Traller J.C."/>
            <person name="Alverson A.J."/>
        </authorList>
    </citation>
    <scope>NUCLEOTIDE SEQUENCE [LARGE SCALE GENOMIC DNA]</scope>
    <source>
        <strain evidence="6 7">CCMP332</strain>
    </source>
</reference>
<feature type="transmembrane region" description="Helical" evidence="5">
    <location>
        <begin position="142"/>
        <end position="161"/>
    </location>
</feature>
<feature type="transmembrane region" description="Helical" evidence="5">
    <location>
        <begin position="286"/>
        <end position="308"/>
    </location>
</feature>
<organism evidence="6 7">
    <name type="scientific">Cyclotella cryptica</name>
    <dbReference type="NCBI Taxonomy" id="29204"/>
    <lineage>
        <taxon>Eukaryota</taxon>
        <taxon>Sar</taxon>
        <taxon>Stramenopiles</taxon>
        <taxon>Ochrophyta</taxon>
        <taxon>Bacillariophyta</taxon>
        <taxon>Coscinodiscophyceae</taxon>
        <taxon>Thalassiosirophycidae</taxon>
        <taxon>Stephanodiscales</taxon>
        <taxon>Stephanodiscaceae</taxon>
        <taxon>Cyclotella</taxon>
    </lineage>
</organism>
<keyword evidence="7" id="KW-1185">Reference proteome</keyword>
<keyword evidence="2 5" id="KW-0812">Transmembrane</keyword>
<keyword evidence="3 5" id="KW-1133">Transmembrane helix</keyword>
<evidence type="ECO:0000313" key="7">
    <source>
        <dbReference type="Proteomes" id="UP001516023"/>
    </source>
</evidence>
<keyword evidence="4 5" id="KW-0472">Membrane</keyword>
<accession>A0ABD3P271</accession>
<dbReference type="GO" id="GO:0016020">
    <property type="term" value="C:membrane"/>
    <property type="evidence" value="ECO:0007669"/>
    <property type="project" value="UniProtKB-SubCell"/>
</dbReference>
<evidence type="ECO:0000256" key="3">
    <source>
        <dbReference type="ARBA" id="ARBA00022989"/>
    </source>
</evidence>
<dbReference type="InterPro" id="IPR007271">
    <property type="entry name" value="Nuc_sug_transpt"/>
</dbReference>
<evidence type="ECO:0000256" key="5">
    <source>
        <dbReference type="SAM" id="Phobius"/>
    </source>
</evidence>
<comment type="caution">
    <text evidence="6">The sequence shown here is derived from an EMBL/GenBank/DDBJ whole genome shotgun (WGS) entry which is preliminary data.</text>
</comment>
<proteinExistence type="predicted"/>
<evidence type="ECO:0000313" key="6">
    <source>
        <dbReference type="EMBL" id="KAL3781702.1"/>
    </source>
</evidence>
<evidence type="ECO:0000256" key="4">
    <source>
        <dbReference type="ARBA" id="ARBA00023136"/>
    </source>
</evidence>
<feature type="transmembrane region" description="Helical" evidence="5">
    <location>
        <begin position="86"/>
        <end position="108"/>
    </location>
</feature>
<sequence>MPRLSKRYIHPDVDKRSVALAEEVVKMSFGLGGWILTNWITAECDTENLPSCPNGSNANMNTILSSSQLTYRALAKQLIHWSPKSTLIAAGIPSFLYAIQGTLTYTAYQHLDPVTFNGMMQFKVLSSALGCYIVLGRKLSGVQMATLGLLMISTLVFQGSYKELLWDRWVTRRGKYSAEAQSKGGRRLDTNRNNSNGHIKNNFLLGVLPCIGATLLSGLAGAFSQKSLQTNDVGSMMNRDAYFYTVEVSFLSAICLVFSLTFHFWRDNVLKEKDRNDLEPQVFFRHWNYSTLLPIATKATAGVLTALVHLHLGSVIKGFALVLGLVFSALLQFVLEGRDLTSEQLVGTMFVLLSSWIHFKNPAK</sequence>
<dbReference type="Pfam" id="PF04142">
    <property type="entry name" value="Nuc_sug_transp"/>
    <property type="match status" value="1"/>
</dbReference>